<feature type="region of interest" description="G-domain" evidence="10">
    <location>
        <begin position="176"/>
        <end position="324"/>
    </location>
</feature>
<evidence type="ECO:0000256" key="2">
    <source>
        <dbReference type="ARBA" id="ARBA00007733"/>
    </source>
</evidence>
<dbReference type="CDD" id="cd03692">
    <property type="entry name" value="mtIF2_IVc"/>
    <property type="match status" value="1"/>
</dbReference>
<comment type="similarity">
    <text evidence="2 10 11">Belongs to the TRAFAC class translation factor GTPase superfamily. Classic translation factor GTPase family. IF-2 subfamily.</text>
</comment>
<dbReference type="CDD" id="cd01887">
    <property type="entry name" value="IF2_eIF5B"/>
    <property type="match status" value="1"/>
</dbReference>
<keyword evidence="6 10" id="KW-0547">Nucleotide-binding</keyword>
<reference evidence="15 16" key="1">
    <citation type="submission" date="2021-10" db="EMBL/GenBank/DDBJ databases">
        <title>Anaerobic single-cell dispensing facilitates the cultivation of human gut bacteria.</title>
        <authorList>
            <person name="Afrizal A."/>
        </authorList>
    </citation>
    <scope>NUCLEOTIDE SEQUENCE [LARGE SCALE GENOMIC DNA]</scope>
    <source>
        <strain evidence="15 16">CLA-AA-H232</strain>
    </source>
</reference>
<dbReference type="GO" id="GO:0005829">
    <property type="term" value="C:cytosol"/>
    <property type="evidence" value="ECO:0007669"/>
    <property type="project" value="TreeGrafter"/>
</dbReference>
<dbReference type="InterPro" id="IPR015760">
    <property type="entry name" value="TIF_IF2"/>
</dbReference>
<evidence type="ECO:0000256" key="12">
    <source>
        <dbReference type="RuleBase" id="RU000645"/>
    </source>
</evidence>
<dbReference type="NCBIfam" id="TIGR00231">
    <property type="entry name" value="small_GTP"/>
    <property type="match status" value="1"/>
</dbReference>
<dbReference type="SUPFAM" id="SSF52540">
    <property type="entry name" value="P-loop containing nucleoside triphosphate hydrolases"/>
    <property type="match status" value="1"/>
</dbReference>
<dbReference type="SUPFAM" id="SSF52156">
    <property type="entry name" value="Initiation factor IF2/eIF5b, domain 3"/>
    <property type="match status" value="1"/>
</dbReference>
<dbReference type="AlphaFoldDB" id="A0AAE3E0X0"/>
<evidence type="ECO:0000256" key="7">
    <source>
        <dbReference type="ARBA" id="ARBA00022917"/>
    </source>
</evidence>
<evidence type="ECO:0000256" key="5">
    <source>
        <dbReference type="ARBA" id="ARBA00022540"/>
    </source>
</evidence>
<dbReference type="Gene3D" id="3.40.50.300">
    <property type="entry name" value="P-loop containing nucleotide triphosphate hydrolases"/>
    <property type="match status" value="1"/>
</dbReference>
<accession>A0AAE3E0X0</accession>
<dbReference type="FunFam" id="2.40.30.10:FF:000007">
    <property type="entry name" value="Translation initiation factor IF-2"/>
    <property type="match status" value="1"/>
</dbReference>
<gene>
    <name evidence="10 15" type="primary">infB</name>
    <name evidence="15" type="ORF">LKE05_12215</name>
</gene>
<dbReference type="GO" id="GO:0003743">
    <property type="term" value="F:translation initiation factor activity"/>
    <property type="evidence" value="ECO:0007669"/>
    <property type="project" value="UniProtKB-UniRule"/>
</dbReference>
<comment type="function">
    <text evidence="9 10 11">One of the essential components for the initiation of protein synthesis. Protects formylmethionyl-tRNA from spontaneous hydrolysis and promotes its binding to the 30S ribosomal subunits. Also involved in the hydrolysis of GTP during the formation of the 70S ribosomal complex.</text>
</comment>
<dbReference type="InterPro" id="IPR000795">
    <property type="entry name" value="T_Tr_GTP-bd_dom"/>
</dbReference>
<dbReference type="InterPro" id="IPR004161">
    <property type="entry name" value="EFTu-like_2"/>
</dbReference>
<keyword evidence="8 10" id="KW-0342">GTP-binding</keyword>
<evidence type="ECO:0000259" key="14">
    <source>
        <dbReference type="PROSITE" id="PS51722"/>
    </source>
</evidence>
<keyword evidence="16" id="KW-1185">Reference proteome</keyword>
<evidence type="ECO:0000256" key="9">
    <source>
        <dbReference type="ARBA" id="ARBA00025162"/>
    </source>
</evidence>
<feature type="binding site" evidence="10">
    <location>
        <begin position="228"/>
        <end position="232"/>
    </location>
    <ligand>
        <name>GTP</name>
        <dbReference type="ChEBI" id="CHEBI:37565"/>
    </ligand>
</feature>
<dbReference type="InterPro" id="IPR000178">
    <property type="entry name" value="TF_IF2_bacterial-like"/>
</dbReference>
<dbReference type="HAMAP" id="MF_00100_B">
    <property type="entry name" value="IF_2_B"/>
    <property type="match status" value="1"/>
</dbReference>
<comment type="caution">
    <text evidence="15">The sequence shown here is derived from an EMBL/GenBank/DDBJ whole genome shotgun (WGS) entry which is preliminary data.</text>
</comment>
<dbReference type="EMBL" id="JAJEQM010000019">
    <property type="protein sequence ID" value="MCC2211543.1"/>
    <property type="molecule type" value="Genomic_DNA"/>
</dbReference>
<dbReference type="FunFam" id="3.40.50.300:FF:000019">
    <property type="entry name" value="Translation initiation factor IF-2"/>
    <property type="match status" value="1"/>
</dbReference>
<protein>
    <recommendedName>
        <fullName evidence="3 10">Translation initiation factor IF-2</fullName>
    </recommendedName>
</protein>
<evidence type="ECO:0000256" key="1">
    <source>
        <dbReference type="ARBA" id="ARBA00004496"/>
    </source>
</evidence>
<dbReference type="PANTHER" id="PTHR43381:SF5">
    <property type="entry name" value="TR-TYPE G DOMAIN-CONTAINING PROTEIN"/>
    <property type="match status" value="1"/>
</dbReference>
<dbReference type="InterPro" id="IPR036925">
    <property type="entry name" value="TIF_IF2_dom3_sf"/>
</dbReference>
<dbReference type="Gene3D" id="3.40.50.10050">
    <property type="entry name" value="Translation initiation factor IF- 2, domain 3"/>
    <property type="match status" value="1"/>
</dbReference>
<dbReference type="FunFam" id="3.40.50.10050:FF:000001">
    <property type="entry name" value="Translation initiation factor IF-2"/>
    <property type="match status" value="1"/>
</dbReference>
<feature type="compositionally biased region" description="Basic and acidic residues" evidence="13">
    <location>
        <begin position="69"/>
        <end position="82"/>
    </location>
</feature>
<feature type="domain" description="Tr-type G" evidence="14">
    <location>
        <begin position="173"/>
        <end position="342"/>
    </location>
</feature>
<dbReference type="InterPro" id="IPR027417">
    <property type="entry name" value="P-loop_NTPase"/>
</dbReference>
<feature type="region of interest" description="Disordered" evidence="13">
    <location>
        <begin position="40"/>
        <end position="82"/>
    </location>
</feature>
<keyword evidence="4 10" id="KW-0963">Cytoplasm</keyword>
<evidence type="ECO:0000256" key="13">
    <source>
        <dbReference type="SAM" id="MobiDB-lite"/>
    </source>
</evidence>
<dbReference type="CDD" id="cd03702">
    <property type="entry name" value="IF2_mtIF2_II"/>
    <property type="match status" value="1"/>
</dbReference>
<dbReference type="GO" id="GO:0003924">
    <property type="term" value="F:GTPase activity"/>
    <property type="evidence" value="ECO:0007669"/>
    <property type="project" value="UniProtKB-UniRule"/>
</dbReference>
<dbReference type="Pfam" id="PF00009">
    <property type="entry name" value="GTP_EFTU"/>
    <property type="match status" value="1"/>
</dbReference>
<dbReference type="Pfam" id="PF03144">
    <property type="entry name" value="GTP_EFTU_D2"/>
    <property type="match status" value="1"/>
</dbReference>
<dbReference type="InterPro" id="IPR023115">
    <property type="entry name" value="TIF_IF2_dom3"/>
</dbReference>
<evidence type="ECO:0000256" key="4">
    <source>
        <dbReference type="ARBA" id="ARBA00022490"/>
    </source>
</evidence>
<feature type="compositionally biased region" description="Basic residues" evidence="13">
    <location>
        <begin position="59"/>
        <end position="68"/>
    </location>
</feature>
<evidence type="ECO:0000313" key="15">
    <source>
        <dbReference type="EMBL" id="MCC2211543.1"/>
    </source>
</evidence>
<dbReference type="InterPro" id="IPR053905">
    <property type="entry name" value="EF-G-like_DII"/>
</dbReference>
<dbReference type="Pfam" id="PF04760">
    <property type="entry name" value="IF2_N"/>
    <property type="match status" value="1"/>
</dbReference>
<sequence>MDLSNIDHTNTEEEYVVKTEEKKRYVDTRQSTVELDTIESRERIEDMVPDNIKMDKKGGKAKNKKGGKNRREKEKNQQPKKEIKAKVITEVEIPETITVGEFASKMGKTSAEVVKKLMMLGVMASQNQAIDFETAQLIGDDFGIEVKQEVVLTKEDMLMIETEEEDKPEDLVPRPPVVVVMGHVDHGKTSLLDAIRDTSVTDTEAGGITQHIGAYSVKLNDRLITFLDTPGHEAFTTMRARGAQVTDVAILVVAADDGIMPQTIEAINHAKAAGVTIVVAINKIDKDGANPERVKQMLVEYDLVPEEWGGDTVCVEISAKKRINIDGLLEMVLLVADMQELKANPNRDAQGTVIEAEIDKGRGPVATVLVQNGTLKVGDFVIAGTAVGRVRAMVNDKGRRVKTAPPSTPVEILGLSEAPSGGDTFMVVENEKLARDVAEQRKQELQENKFNQVVKVSLDNLFSQIDEGNMKELDVIIKADVQGSVEAVKQSLEKLSNDEVRVRAIHGGVGAINESDVMLANASNAIIVGFNVRPDAGALASAEQNEVDIRLYRVIYQAIEEIEAAMKGMLDPEFKEVVIGYAEVRQTFKVSNVGTIAGCYVTQGKIQRNAEIRIVRNGIIVHEGTINSLKRFKDDAKEVAENFECGIGVENFNDIKEGDTIECFVMEEIER</sequence>
<dbReference type="InterPro" id="IPR044145">
    <property type="entry name" value="IF2_II"/>
</dbReference>
<dbReference type="PROSITE" id="PS01176">
    <property type="entry name" value="IF2"/>
    <property type="match status" value="1"/>
</dbReference>
<feature type="binding site" evidence="10">
    <location>
        <begin position="182"/>
        <end position="189"/>
    </location>
    <ligand>
        <name>GTP</name>
        <dbReference type="ChEBI" id="CHEBI:37565"/>
    </ligand>
</feature>
<dbReference type="PANTHER" id="PTHR43381">
    <property type="entry name" value="TRANSLATION INITIATION FACTOR IF-2-RELATED"/>
    <property type="match status" value="1"/>
</dbReference>
<evidence type="ECO:0000256" key="10">
    <source>
        <dbReference type="HAMAP-Rule" id="MF_00100"/>
    </source>
</evidence>
<dbReference type="PROSITE" id="PS51722">
    <property type="entry name" value="G_TR_2"/>
    <property type="match status" value="1"/>
</dbReference>
<dbReference type="NCBIfam" id="TIGR00487">
    <property type="entry name" value="IF-2"/>
    <property type="match status" value="1"/>
</dbReference>
<proteinExistence type="inferred from homology"/>
<organism evidence="15 16">
    <name type="scientific">Hominilimicola fabiformis</name>
    <dbReference type="NCBI Taxonomy" id="2885356"/>
    <lineage>
        <taxon>Bacteria</taxon>
        <taxon>Bacillati</taxon>
        <taxon>Bacillota</taxon>
        <taxon>Clostridia</taxon>
        <taxon>Eubacteriales</taxon>
        <taxon>Oscillospiraceae</taxon>
        <taxon>Hominilimicola</taxon>
    </lineage>
</organism>
<dbReference type="Gene3D" id="2.40.30.10">
    <property type="entry name" value="Translation factors"/>
    <property type="match status" value="2"/>
</dbReference>
<dbReference type="GO" id="GO:0005525">
    <property type="term" value="F:GTP binding"/>
    <property type="evidence" value="ECO:0007669"/>
    <property type="project" value="UniProtKB-KW"/>
</dbReference>
<evidence type="ECO:0000256" key="3">
    <source>
        <dbReference type="ARBA" id="ARBA00020675"/>
    </source>
</evidence>
<name>A0AAE3E0X0_9FIRM</name>
<keyword evidence="5 10" id="KW-0396">Initiation factor</keyword>
<feature type="compositionally biased region" description="Basic and acidic residues" evidence="13">
    <location>
        <begin position="40"/>
        <end position="58"/>
    </location>
</feature>
<dbReference type="Pfam" id="PF22042">
    <property type="entry name" value="EF-G_D2"/>
    <property type="match status" value="1"/>
</dbReference>
<feature type="binding site" evidence="10">
    <location>
        <begin position="282"/>
        <end position="285"/>
    </location>
    <ligand>
        <name>GTP</name>
        <dbReference type="ChEBI" id="CHEBI:37565"/>
    </ligand>
</feature>
<dbReference type="InterPro" id="IPR006847">
    <property type="entry name" value="IF2_N"/>
</dbReference>
<dbReference type="Pfam" id="PF11987">
    <property type="entry name" value="IF-2"/>
    <property type="match status" value="1"/>
</dbReference>
<dbReference type="Proteomes" id="UP001198242">
    <property type="component" value="Unassembled WGS sequence"/>
</dbReference>
<evidence type="ECO:0000256" key="6">
    <source>
        <dbReference type="ARBA" id="ARBA00022741"/>
    </source>
</evidence>
<dbReference type="SUPFAM" id="SSF50447">
    <property type="entry name" value="Translation proteins"/>
    <property type="match status" value="2"/>
</dbReference>
<comment type="subcellular location">
    <subcellularLocation>
        <location evidence="1 10 12">Cytoplasm</location>
    </subcellularLocation>
</comment>
<dbReference type="FunFam" id="2.40.30.10:FF:000008">
    <property type="entry name" value="Translation initiation factor IF-2"/>
    <property type="match status" value="1"/>
</dbReference>
<evidence type="ECO:0000256" key="11">
    <source>
        <dbReference type="RuleBase" id="RU000644"/>
    </source>
</evidence>
<evidence type="ECO:0000313" key="16">
    <source>
        <dbReference type="Proteomes" id="UP001198242"/>
    </source>
</evidence>
<dbReference type="InterPro" id="IPR009000">
    <property type="entry name" value="Transl_B-barrel_sf"/>
</dbReference>
<dbReference type="InterPro" id="IPR005225">
    <property type="entry name" value="Small_GTP-bd"/>
</dbReference>
<evidence type="ECO:0000256" key="8">
    <source>
        <dbReference type="ARBA" id="ARBA00023134"/>
    </source>
</evidence>
<keyword evidence="7 10" id="KW-0648">Protein biosynthesis</keyword>